<feature type="domain" description="TniQ" evidence="1">
    <location>
        <begin position="17"/>
        <end position="153"/>
    </location>
</feature>
<accession>A0A8J3IIC8</accession>
<comment type="caution">
    <text evidence="2">The sequence shown here is derived from an EMBL/GenBank/DDBJ whole genome shotgun (WGS) entry which is preliminary data.</text>
</comment>
<evidence type="ECO:0000259" key="1">
    <source>
        <dbReference type="Pfam" id="PF06527"/>
    </source>
</evidence>
<evidence type="ECO:0000313" key="3">
    <source>
        <dbReference type="Proteomes" id="UP000597444"/>
    </source>
</evidence>
<dbReference type="RefSeq" id="WP_220201724.1">
    <property type="nucleotide sequence ID" value="NZ_BNJK01000001.1"/>
</dbReference>
<protein>
    <recommendedName>
        <fullName evidence="1">TniQ domain-containing protein</fullName>
    </recommendedName>
</protein>
<dbReference type="Pfam" id="PF06527">
    <property type="entry name" value="TniQ"/>
    <property type="match status" value="1"/>
</dbReference>
<organism evidence="2 3">
    <name type="scientific">Reticulibacter mediterranei</name>
    <dbReference type="NCBI Taxonomy" id="2778369"/>
    <lineage>
        <taxon>Bacteria</taxon>
        <taxon>Bacillati</taxon>
        <taxon>Chloroflexota</taxon>
        <taxon>Ktedonobacteria</taxon>
        <taxon>Ktedonobacterales</taxon>
        <taxon>Reticulibacteraceae</taxon>
        <taxon>Reticulibacter</taxon>
    </lineage>
</organism>
<dbReference type="InterPro" id="IPR009492">
    <property type="entry name" value="TniQ"/>
</dbReference>
<evidence type="ECO:0000313" key="2">
    <source>
        <dbReference type="EMBL" id="GHO90781.1"/>
    </source>
</evidence>
<dbReference type="Proteomes" id="UP000597444">
    <property type="component" value="Unassembled WGS sequence"/>
</dbReference>
<gene>
    <name evidence="2" type="ORF">KSF_008290</name>
</gene>
<dbReference type="AlphaFoldDB" id="A0A8J3IIC8"/>
<reference evidence="2" key="1">
    <citation type="submission" date="2020-10" db="EMBL/GenBank/DDBJ databases">
        <title>Taxonomic study of unclassified bacteria belonging to the class Ktedonobacteria.</title>
        <authorList>
            <person name="Yabe S."/>
            <person name="Wang C.M."/>
            <person name="Zheng Y."/>
            <person name="Sakai Y."/>
            <person name="Cavaletti L."/>
            <person name="Monciardini P."/>
            <person name="Donadio S."/>
        </authorList>
    </citation>
    <scope>NUCLEOTIDE SEQUENCE</scope>
    <source>
        <strain evidence="2">ID150040</strain>
    </source>
</reference>
<keyword evidence="3" id="KW-1185">Reference proteome</keyword>
<name>A0A8J3IIC8_9CHLR</name>
<proteinExistence type="predicted"/>
<sequence length="269" mass="31322">MEKTFLNEAAWQNMFPHRVIPMPDEWLPGLLLRCDEVNHWGNRTTLTHLLAASPEKFHRCWRTANPYLVLIQPSSLNLDYLAQRLSIPTTTLLTTTYHSELLRLYDKERPHPRLLRSSFTFHLCPICLSEARILRRTLALPHITHCPQHQVTLLSQCRCGASLQLFQPQTRPFTCHICGLDWAELAWIGADLSRVELERSMLTWYEFFFSRGSVEILRSALQLMTGSTRKRIPLSELVTLLAQRGRSPQSILDWTDRAARLQKRKLKNE</sequence>
<dbReference type="EMBL" id="BNJK01000001">
    <property type="protein sequence ID" value="GHO90781.1"/>
    <property type="molecule type" value="Genomic_DNA"/>
</dbReference>